<evidence type="ECO:0000313" key="1">
    <source>
        <dbReference type="EMBL" id="RFF31569.1"/>
    </source>
</evidence>
<dbReference type="EMBL" id="QUZK01000018">
    <property type="protein sequence ID" value="RFF31569.1"/>
    <property type="molecule type" value="Genomic_DNA"/>
</dbReference>
<evidence type="ECO:0008006" key="3">
    <source>
        <dbReference type="Google" id="ProtNLM"/>
    </source>
</evidence>
<proteinExistence type="predicted"/>
<dbReference type="OrthoDB" id="5567701at2"/>
<reference evidence="1 2" key="1">
    <citation type="submission" date="2018-08" db="EMBL/GenBank/DDBJ databases">
        <title>Wenzhouxiangella salilacus sp. nov., a novel bacterium isolated from a saline lake in Xinjiang Province, China.</title>
        <authorList>
            <person name="Han S."/>
        </authorList>
    </citation>
    <scope>NUCLEOTIDE SEQUENCE [LARGE SCALE GENOMIC DNA]</scope>
    <source>
        <strain evidence="1 2">XDB06</strain>
    </source>
</reference>
<evidence type="ECO:0000313" key="2">
    <source>
        <dbReference type="Proteomes" id="UP000260351"/>
    </source>
</evidence>
<protein>
    <recommendedName>
        <fullName evidence="3">TIGR03016 family PEP-CTERM system-associated outer membrane protein</fullName>
    </recommendedName>
</protein>
<organism evidence="1 2">
    <name type="scientific">Wenzhouxiangella sediminis</name>
    <dbReference type="NCBI Taxonomy" id="1792836"/>
    <lineage>
        <taxon>Bacteria</taxon>
        <taxon>Pseudomonadati</taxon>
        <taxon>Pseudomonadota</taxon>
        <taxon>Gammaproteobacteria</taxon>
        <taxon>Chromatiales</taxon>
        <taxon>Wenzhouxiangellaceae</taxon>
        <taxon>Wenzhouxiangella</taxon>
    </lineage>
</organism>
<dbReference type="AlphaFoldDB" id="A0A3E1KAU5"/>
<dbReference type="RefSeq" id="WP_116649875.1">
    <property type="nucleotide sequence ID" value="NZ_QUZK01000018.1"/>
</dbReference>
<gene>
    <name evidence="1" type="ORF">DZC52_04205</name>
</gene>
<dbReference type="Proteomes" id="UP000260351">
    <property type="component" value="Unassembled WGS sequence"/>
</dbReference>
<name>A0A3E1KAU5_9GAMM</name>
<comment type="caution">
    <text evidence="1">The sequence shown here is derived from an EMBL/GenBank/DDBJ whole genome shotgun (WGS) entry which is preliminary data.</text>
</comment>
<sequence>MNATQPVLGCCLLIFSLSAFEVRAQSIQEPEDPAPAFVLDLELGVEYSDNRGRFDPPGPDDTLLIPRLVLDLSRTGRRWQARAQGFAEYRHSLESEFDDEFRANLATLIDWILVPESLIWTFQDVASVEPINLFAVDAPDNLQQTNVLVTGPAWRIRAGTAWEALLDARFIHSYAEEIDDFNSERMSAAARLMRRMTPTRNASLGVEFTDVSYRESPSDLNDYERFDTFARLTSTQARTELDVAAGYTWIEPDHLGSTSSPLLRVAIDWRLLERGGLRLSARHELSDSVRQLTTAIDAIDLPVSHTTRLPVGAELYELDEAELGWYQATERFEWSLAPAWRDYEFATDADLDYREFGGTFLGSWRITPLMILRARVEVERRRFDIDQRRDTDYHGSLFLSRSFTPRWSGRVGAIRHERDSTAPGEDSRENIVAVFVTYHAGR</sequence>
<accession>A0A3E1KAU5</accession>
<keyword evidence="2" id="KW-1185">Reference proteome</keyword>